<protein>
    <recommendedName>
        <fullName evidence="3">Invasion associated locus B family protein</fullName>
    </recommendedName>
</protein>
<dbReference type="InterPro" id="IPR038696">
    <property type="entry name" value="IalB_sf"/>
</dbReference>
<keyword evidence="2" id="KW-1185">Reference proteome</keyword>
<gene>
    <name evidence="1" type="ORF">DKG74_16095</name>
</gene>
<dbReference type="Proteomes" id="UP000245461">
    <property type="component" value="Unassembled WGS sequence"/>
</dbReference>
<dbReference type="EMBL" id="QGLE01000010">
    <property type="protein sequence ID" value="PWR20201.1"/>
    <property type="molecule type" value="Genomic_DNA"/>
</dbReference>
<organism evidence="1 2">
    <name type="scientific">Zavarzinia aquatilis</name>
    <dbReference type="NCBI Taxonomy" id="2211142"/>
    <lineage>
        <taxon>Bacteria</taxon>
        <taxon>Pseudomonadati</taxon>
        <taxon>Pseudomonadota</taxon>
        <taxon>Alphaproteobacteria</taxon>
        <taxon>Rhodospirillales</taxon>
        <taxon>Zavarziniaceae</taxon>
        <taxon>Zavarzinia</taxon>
    </lineage>
</organism>
<dbReference type="Gene3D" id="2.60.40.1880">
    <property type="entry name" value="Invasion associated locus B (IalB) protein"/>
    <property type="match status" value="1"/>
</dbReference>
<sequence length="153" mass="16311">MNSARAEDNPLIGSFGDWQAYKTKQGGKDVCLVSSKPSKSLPEGAKRGDIFFLISHFQEGGVRNQVQVLIGYPFKAGSTAKVKIGSQTFELFTDGENAWARETATDEKIVQAMRKGSSAVISGTSQRGTDTTDTFSLKGISAALDAIGKACNL</sequence>
<proteinExistence type="predicted"/>
<dbReference type="OrthoDB" id="9806572at2"/>
<dbReference type="InterPro" id="IPR010642">
    <property type="entry name" value="Invasion_prot_B"/>
</dbReference>
<dbReference type="RefSeq" id="WP_109907199.1">
    <property type="nucleotide sequence ID" value="NZ_QGLE01000010.1"/>
</dbReference>
<evidence type="ECO:0000313" key="2">
    <source>
        <dbReference type="Proteomes" id="UP000245461"/>
    </source>
</evidence>
<dbReference type="Pfam" id="PF06776">
    <property type="entry name" value="IalB"/>
    <property type="match status" value="1"/>
</dbReference>
<evidence type="ECO:0000313" key="1">
    <source>
        <dbReference type="EMBL" id="PWR20201.1"/>
    </source>
</evidence>
<dbReference type="AlphaFoldDB" id="A0A317E0M9"/>
<accession>A0A317E0M9</accession>
<comment type="caution">
    <text evidence="1">The sequence shown here is derived from an EMBL/GenBank/DDBJ whole genome shotgun (WGS) entry which is preliminary data.</text>
</comment>
<reference evidence="1 2" key="1">
    <citation type="submission" date="2018-05" db="EMBL/GenBank/DDBJ databases">
        <title>Zavarzinia sp. HR-AS.</title>
        <authorList>
            <person name="Lee Y."/>
            <person name="Jeon C.O."/>
        </authorList>
    </citation>
    <scope>NUCLEOTIDE SEQUENCE [LARGE SCALE GENOMIC DNA]</scope>
    <source>
        <strain evidence="1 2">HR-AS</strain>
    </source>
</reference>
<name>A0A317E0M9_9PROT</name>
<evidence type="ECO:0008006" key="3">
    <source>
        <dbReference type="Google" id="ProtNLM"/>
    </source>
</evidence>